<dbReference type="InterPro" id="IPR006103">
    <property type="entry name" value="Glyco_hydro_2_cat"/>
</dbReference>
<evidence type="ECO:0000256" key="2">
    <source>
        <dbReference type="ARBA" id="ARBA00022801"/>
    </source>
</evidence>
<keyword evidence="3" id="KW-0326">Glycosidase</keyword>
<keyword evidence="4" id="KW-0732">Signal</keyword>
<dbReference type="PANTHER" id="PTHR42732:SF2">
    <property type="entry name" value="BETA-MANNOSIDASE"/>
    <property type="match status" value="1"/>
</dbReference>
<dbReference type="KEGG" id="fln:FLA_2999"/>
<dbReference type="Pfam" id="PF00703">
    <property type="entry name" value="Glyco_hydro_2"/>
    <property type="match status" value="1"/>
</dbReference>
<evidence type="ECO:0000313" key="7">
    <source>
        <dbReference type="EMBL" id="SIS96942.1"/>
    </source>
</evidence>
<evidence type="ECO:0000259" key="6">
    <source>
        <dbReference type="Pfam" id="PF02836"/>
    </source>
</evidence>
<dbReference type="Pfam" id="PF02836">
    <property type="entry name" value="Glyco_hydro_2_C"/>
    <property type="match status" value="1"/>
</dbReference>
<keyword evidence="8" id="KW-1185">Reference proteome</keyword>
<reference evidence="8" key="1">
    <citation type="submission" date="2017-01" db="EMBL/GenBank/DDBJ databases">
        <authorList>
            <person name="Varghese N."/>
            <person name="Submissions S."/>
        </authorList>
    </citation>
    <scope>NUCLEOTIDE SEQUENCE [LARGE SCALE GENOMIC DNA]</scope>
    <source>
        <strain evidence="8">DSM 21054</strain>
    </source>
</reference>
<organism evidence="7 8">
    <name type="scientific">Filimonas lacunae</name>
    <dbReference type="NCBI Taxonomy" id="477680"/>
    <lineage>
        <taxon>Bacteria</taxon>
        <taxon>Pseudomonadati</taxon>
        <taxon>Bacteroidota</taxon>
        <taxon>Chitinophagia</taxon>
        <taxon>Chitinophagales</taxon>
        <taxon>Chitinophagaceae</taxon>
        <taxon>Filimonas</taxon>
    </lineage>
</organism>
<evidence type="ECO:0000313" key="8">
    <source>
        <dbReference type="Proteomes" id="UP000186917"/>
    </source>
</evidence>
<dbReference type="InterPro" id="IPR006102">
    <property type="entry name" value="Ig-like_GH2"/>
</dbReference>
<feature type="chain" id="PRO_5030022971" evidence="4">
    <location>
        <begin position="26"/>
        <end position="1016"/>
    </location>
</feature>
<dbReference type="RefSeq" id="WP_076378106.1">
    <property type="nucleotide sequence ID" value="NZ_AP017422.1"/>
</dbReference>
<dbReference type="InterPro" id="IPR017853">
    <property type="entry name" value="GH"/>
</dbReference>
<accession>A0A173MHK7</accession>
<dbReference type="InterPro" id="IPR036156">
    <property type="entry name" value="Beta-gal/glucu_dom_sf"/>
</dbReference>
<sequence length="1016" mass="113176">MEFPFRSLLSGLAFFSGLFFSKAAAQTGRTVMDLSGNNWSLWLDTAAKWQNDSLYTPPVHIQSIPVNIPTGGWKTLATGSSKTVHLPATVEQYYWGKNGNAFGVSGNYLGVSWFTTKIMVPATFKNKHVVLKFESVRFRAEVFVNQKLVGYDLVNSTPFDVDITSAVTPGAVNEIAVRITDPNGNFDWRDSQNFMWGEYRTQPSHGFGGITGKVWLQATDAVFISDIFVKNKPDVYAATFEITAENVGATSVSGSYDIKVSDIKTKEVLFTQTKATSIAAGTHTIEIDAYVPKAKLWDVDHPDLYEVSVQWRGVNGTTDKDTRRFGFRWLEVRNVNGDNQFYLNNKRIVLRTSISWGFWPVNGIAPSNQLAYKQVADAKRLGLNMLNFHRTIGQTNVLNVADELGLLYFEEPGGNQYPDQLFTPKNDLEKKQTAYYLAVRTEKLLRMIRRDRSHPSLVIYNMHNERGAQPQLQDDIEMRAGHSLDPSRIMTYNSCNGAIKINEPDPKYKRHLLPYDTTFYNYGWFDQHHAGGPGVYHDNVYSGPDKYIKYTDHKDEIVYWGEEGAIGAPPRLQLIKEEILKTGKDQGWETDAYLKWYDAYDTFLKARGFTKAFPNVDSLTRQMGNVAYYYQGRVIENVRINNVNDGYAVNGWESMKLENHSGIVDNYRNLKGDAELIARYNQPLYVAVKLNHKVVATGNAVTADFFIVNEKDVKGEATLEITATASDGSATFTKTANVAIVGGVTYGQLLLKGVEIPINKAGYTTIKAVLRQQQKQVATGDDQVFAVKLNATKVTDKLVVADTSGLFQQYFHSIGVPYTSYQSGRPAGNVMVVSGLATLQGNQLVTDILEWVNNGNTLVIAGGAENWATFLSKKEVIDYRGTQPLGVTWYGGNFFVKEHPLFAGLPQACVFNWEYQCFAAYNKSRSGMRMLNGETVVGCVSDHKQEVYSALSIIRHGRGEIILSTLDFTSCIAGVKSKSMAEGDGENAAMNTFNAQATNPANVVGQQLLLNMLNGK</sequence>
<evidence type="ECO:0000256" key="1">
    <source>
        <dbReference type="ARBA" id="ARBA00007401"/>
    </source>
</evidence>
<dbReference type="STRING" id="477680.SAMN05421788_102392"/>
<dbReference type="Gene3D" id="2.60.40.10">
    <property type="entry name" value="Immunoglobulins"/>
    <property type="match status" value="1"/>
</dbReference>
<evidence type="ECO:0000256" key="3">
    <source>
        <dbReference type="ARBA" id="ARBA00023295"/>
    </source>
</evidence>
<dbReference type="GO" id="GO:0005975">
    <property type="term" value="P:carbohydrate metabolic process"/>
    <property type="evidence" value="ECO:0007669"/>
    <property type="project" value="InterPro"/>
</dbReference>
<gene>
    <name evidence="7" type="ORF">SAMN05421788_102392</name>
</gene>
<name>A0A173MHK7_9BACT</name>
<dbReference type="SUPFAM" id="SSF49785">
    <property type="entry name" value="Galactose-binding domain-like"/>
    <property type="match status" value="1"/>
</dbReference>
<comment type="similarity">
    <text evidence="1">Belongs to the glycosyl hydrolase 2 family.</text>
</comment>
<dbReference type="Proteomes" id="UP000186917">
    <property type="component" value="Unassembled WGS sequence"/>
</dbReference>
<dbReference type="PANTHER" id="PTHR42732">
    <property type="entry name" value="BETA-GALACTOSIDASE"/>
    <property type="match status" value="1"/>
</dbReference>
<evidence type="ECO:0000256" key="4">
    <source>
        <dbReference type="SAM" id="SignalP"/>
    </source>
</evidence>
<feature type="domain" description="Glycoside hydrolase family 2 catalytic" evidence="6">
    <location>
        <begin position="338"/>
        <end position="496"/>
    </location>
</feature>
<dbReference type="SUPFAM" id="SSF49303">
    <property type="entry name" value="beta-Galactosidase/glucuronidase domain"/>
    <property type="match status" value="1"/>
</dbReference>
<dbReference type="AlphaFoldDB" id="A0A173MHK7"/>
<dbReference type="GO" id="GO:0004553">
    <property type="term" value="F:hydrolase activity, hydrolyzing O-glycosyl compounds"/>
    <property type="evidence" value="ECO:0007669"/>
    <property type="project" value="InterPro"/>
</dbReference>
<dbReference type="Gene3D" id="2.60.120.260">
    <property type="entry name" value="Galactose-binding domain-like"/>
    <property type="match status" value="1"/>
</dbReference>
<keyword evidence="2 7" id="KW-0378">Hydrolase</keyword>
<dbReference type="InterPro" id="IPR013783">
    <property type="entry name" value="Ig-like_fold"/>
</dbReference>
<proteinExistence type="inferred from homology"/>
<evidence type="ECO:0000259" key="5">
    <source>
        <dbReference type="Pfam" id="PF00703"/>
    </source>
</evidence>
<dbReference type="InterPro" id="IPR029062">
    <property type="entry name" value="Class_I_gatase-like"/>
</dbReference>
<dbReference type="InterPro" id="IPR051913">
    <property type="entry name" value="GH2_Domain-Containing"/>
</dbReference>
<dbReference type="EMBL" id="FTOR01000002">
    <property type="protein sequence ID" value="SIS96942.1"/>
    <property type="molecule type" value="Genomic_DNA"/>
</dbReference>
<protein>
    <submittedName>
        <fullName evidence="7">Glycosyl hydrolases family 2, TIM barrel domain</fullName>
    </submittedName>
</protein>
<dbReference type="SUPFAM" id="SSF51445">
    <property type="entry name" value="(Trans)glycosidases"/>
    <property type="match status" value="1"/>
</dbReference>
<feature type="signal peptide" evidence="4">
    <location>
        <begin position="1"/>
        <end position="25"/>
    </location>
</feature>
<feature type="domain" description="Glycoside hydrolase family 2 immunoglobulin-like beta-sandwich" evidence="5">
    <location>
        <begin position="222"/>
        <end position="328"/>
    </location>
</feature>
<dbReference type="SUPFAM" id="SSF52317">
    <property type="entry name" value="Class I glutamine amidotransferase-like"/>
    <property type="match status" value="1"/>
</dbReference>
<dbReference type="Gene3D" id="3.20.20.80">
    <property type="entry name" value="Glycosidases"/>
    <property type="match status" value="1"/>
</dbReference>
<dbReference type="InterPro" id="IPR008979">
    <property type="entry name" value="Galactose-bd-like_sf"/>
</dbReference>